<feature type="region of interest" description="Disordered" evidence="7">
    <location>
        <begin position="1"/>
        <end position="21"/>
    </location>
</feature>
<evidence type="ECO:0000259" key="9">
    <source>
        <dbReference type="Pfam" id="PF08335"/>
    </source>
</evidence>
<dbReference type="InterPro" id="IPR005190">
    <property type="entry name" value="GlnE_rpt_dom"/>
</dbReference>
<evidence type="ECO:0000256" key="2">
    <source>
        <dbReference type="ARBA" id="ARBA00022695"/>
    </source>
</evidence>
<dbReference type="Pfam" id="PF03710">
    <property type="entry name" value="GlnE"/>
    <property type="match status" value="3"/>
</dbReference>
<dbReference type="GO" id="GO:0005829">
    <property type="term" value="C:cytosol"/>
    <property type="evidence" value="ECO:0007669"/>
    <property type="project" value="TreeGrafter"/>
</dbReference>
<name>A0A6N9H4Z3_9MICO</name>
<keyword evidence="6" id="KW-0511">Multifunctional enzyme</keyword>
<keyword evidence="11" id="KW-1185">Reference proteome</keyword>
<dbReference type="GO" id="GO:0005524">
    <property type="term" value="F:ATP binding"/>
    <property type="evidence" value="ECO:0007669"/>
    <property type="project" value="UniProtKB-KW"/>
</dbReference>
<sequence length="1074" mass="114035">MAVTRRGGDPARSQRAGGQSERIDRFLGEAAQLLDAPALEGDDFRALVSAAPDPGAVALGALRVAEAAQAADAVAEAAPAFTSAAPLARFAALAGASEACTDHLARHPRAAGLLAEPAGDLMLGHERSAAPVLRAALLEAVGADPDSPRPVAQLAGEEGVAALRAAYRDRLIMLAADDLTAPDPQACVAEVSRILSDLAAAAVEAGLAVARAEVPGAAGVDLAIIGMGKCGARELNYVSDVDVVYCWEPVADDAQDPDAPEPDSADGASSPGDSGDQEGDRAQDAAAGEADGADDVAGDGGSHEAESSEDRAQIAARLAVRTAEAVSGHAAEPALWELDAALRPEGKAGPLVRTLGEFSHYYREVAHNWEFQALLKARPIAGAAELGRRWAAELSPLVWTASGREGFIDGVRAMRRRVVDLLPSAEADRQLKLGAGGLRDVEFSAQLLQLVHGADDEEIRVPATLSAVAVLGERGYMSREDAGLLGDAYRFMRVVEHRLQMPRMQRTALLPSDEAKLRLLARTVYGSGDRSAERLLAERERLAHRVRALHEQIFYRPILEAAAGEPHLAGLSDAAARERLSAFGYRDTKSAMKHIRALTSGVSRPSNVIRQALPALLDWFSSGVDPDAALLAFRRLSEDLAGSAWFLRLLRDSGSAAKSLAHVLSLSRFATELLLVNPAAAAWLDDPAQLAARSGEELAGELAELAGRGRGDAIAGIRGVWGRELLRTALADILDADGPAEVAARLSAAMDACIHAAVQAVRAELDPQAGIGDYEFAVIAMGRLGGAEIGYFSDADVMFAYRAGDGAPEGLAAHVKKVALALTSRLGRTLSAPIIELDADLRPEGRSGPLVRSLESYRAYYAKWSEPWEAQALLRARPVGGDAALCEDYVDLIDGLRYPQRVPESSLMQMRRLKARMEGERLPRGADPRLHLKLGVGGLSDVEWTVQLLQLRHAHDHPALRTTSTLGALHAAVEAELVDPADARVLEAAWTMAAEVRSAVMLFRGRTADSLPADRSELEATARLMGYGTGGAQALSEAYLAATRRARRVVERLFFDFDEEEGFTSAEDRRAGRR</sequence>
<protein>
    <submittedName>
        <fullName evidence="10">Bifunctional [glutamine synthetase] adenylyltransferase/[glutamine synthetase]-adenylyl-L-tyrosine phosphorylase</fullName>
        <ecNumber evidence="10">2.7.7.42</ecNumber>
        <ecNumber evidence="10">2.7.7.89</ecNumber>
    </submittedName>
</protein>
<feature type="compositionally biased region" description="Acidic residues" evidence="7">
    <location>
        <begin position="252"/>
        <end position="264"/>
    </location>
</feature>
<dbReference type="Gene3D" id="3.30.460.10">
    <property type="entry name" value="Beta Polymerase, domain 2"/>
    <property type="match status" value="2"/>
</dbReference>
<evidence type="ECO:0000256" key="4">
    <source>
        <dbReference type="ARBA" id="ARBA00022840"/>
    </source>
</evidence>
<reference evidence="10 11" key="1">
    <citation type="submission" date="2020-01" db="EMBL/GenBank/DDBJ databases">
        <authorList>
            <person name="Deng T."/>
        </authorList>
    </citation>
    <scope>NUCLEOTIDE SEQUENCE [LARGE SCALE GENOMIC DNA]</scope>
    <source>
        <strain evidence="10 11">5221</strain>
    </source>
</reference>
<evidence type="ECO:0000313" key="11">
    <source>
        <dbReference type="Proteomes" id="UP000469215"/>
    </source>
</evidence>
<feature type="domain" description="Glutamate-ammonia ligase adenylyltransferase repeated" evidence="8">
    <location>
        <begin position="301"/>
        <end position="389"/>
    </location>
</feature>
<keyword evidence="4" id="KW-0067">ATP-binding</keyword>
<organism evidence="10 11">
    <name type="scientific">Brevibacterium rongguiense</name>
    <dbReference type="NCBI Taxonomy" id="2695267"/>
    <lineage>
        <taxon>Bacteria</taxon>
        <taxon>Bacillati</taxon>
        <taxon>Actinomycetota</taxon>
        <taxon>Actinomycetes</taxon>
        <taxon>Micrococcales</taxon>
        <taxon>Brevibacteriaceae</taxon>
        <taxon>Brevibacterium</taxon>
    </lineage>
</organism>
<comment type="caution">
    <text evidence="10">The sequence shown here is derived from an EMBL/GenBank/DDBJ whole genome shotgun (WGS) entry which is preliminary data.</text>
</comment>
<accession>A0A6N9H4Z3</accession>
<feature type="compositionally biased region" description="Basic and acidic residues" evidence="7">
    <location>
        <begin position="301"/>
        <end position="312"/>
    </location>
</feature>
<dbReference type="EMBL" id="WWEQ01000008">
    <property type="protein sequence ID" value="MYM18989.1"/>
    <property type="molecule type" value="Genomic_DNA"/>
</dbReference>
<feature type="region of interest" description="Disordered" evidence="7">
    <location>
        <begin position="252"/>
        <end position="312"/>
    </location>
</feature>
<evidence type="ECO:0000313" key="10">
    <source>
        <dbReference type="EMBL" id="MYM18989.1"/>
    </source>
</evidence>
<evidence type="ECO:0000256" key="3">
    <source>
        <dbReference type="ARBA" id="ARBA00022741"/>
    </source>
</evidence>
<evidence type="ECO:0000256" key="1">
    <source>
        <dbReference type="ARBA" id="ARBA00022679"/>
    </source>
</evidence>
<feature type="domain" description="PII-uridylyltransferase/Glutamine-synthetase adenylyltransferase" evidence="9">
    <location>
        <begin position="427"/>
        <end position="554"/>
    </location>
</feature>
<dbReference type="NCBIfam" id="NF010707">
    <property type="entry name" value="PRK14109.1"/>
    <property type="match status" value="1"/>
</dbReference>
<dbReference type="PANTHER" id="PTHR30621:SF0">
    <property type="entry name" value="BIFUNCTIONAL GLUTAMINE SYNTHETASE ADENYLYLTRANSFERASE_ADENYLYL-REMOVING ENZYME"/>
    <property type="match status" value="1"/>
</dbReference>
<dbReference type="SUPFAM" id="SSF81301">
    <property type="entry name" value="Nucleotidyltransferase"/>
    <property type="match status" value="3"/>
</dbReference>
<dbReference type="InterPro" id="IPR023057">
    <property type="entry name" value="GlnE"/>
</dbReference>
<dbReference type="CDD" id="cd05401">
    <property type="entry name" value="NT_GlnE_GlnD_like"/>
    <property type="match status" value="1"/>
</dbReference>
<keyword evidence="5" id="KW-0460">Magnesium</keyword>
<feature type="compositionally biased region" description="Low complexity" evidence="7">
    <location>
        <begin position="265"/>
        <end position="274"/>
    </location>
</feature>
<feature type="domain" description="Glutamate-ammonia ligase adenylyltransferase repeated" evidence="8">
    <location>
        <begin position="658"/>
        <end position="885"/>
    </location>
</feature>
<evidence type="ECO:0000256" key="7">
    <source>
        <dbReference type="SAM" id="MobiDB-lite"/>
    </source>
</evidence>
<dbReference type="EC" id="2.7.7.42" evidence="10"/>
<feature type="domain" description="PII-uridylyltransferase/Glutamine-synthetase adenylyltransferase" evidence="9">
    <location>
        <begin position="928"/>
        <end position="1054"/>
    </location>
</feature>
<keyword evidence="1 10" id="KW-0808">Transferase</keyword>
<dbReference type="SUPFAM" id="SSF81593">
    <property type="entry name" value="Nucleotidyltransferase substrate binding subunit/domain"/>
    <property type="match status" value="2"/>
</dbReference>
<evidence type="ECO:0000256" key="6">
    <source>
        <dbReference type="ARBA" id="ARBA00023268"/>
    </source>
</evidence>
<dbReference type="GO" id="GO:0000820">
    <property type="term" value="P:regulation of glutamine family amino acid metabolic process"/>
    <property type="evidence" value="ECO:0007669"/>
    <property type="project" value="TreeGrafter"/>
</dbReference>
<gene>
    <name evidence="10" type="ORF">GSY69_03085</name>
</gene>
<dbReference type="Gene3D" id="1.20.120.330">
    <property type="entry name" value="Nucleotidyltransferases domain 2"/>
    <property type="match status" value="2"/>
</dbReference>
<dbReference type="PANTHER" id="PTHR30621">
    <property type="entry name" value="GLUTAMINE SYNTHETASE ADENYLYLTRANSFERASE"/>
    <property type="match status" value="1"/>
</dbReference>
<evidence type="ECO:0000256" key="5">
    <source>
        <dbReference type="ARBA" id="ARBA00022842"/>
    </source>
</evidence>
<evidence type="ECO:0000259" key="8">
    <source>
        <dbReference type="Pfam" id="PF03710"/>
    </source>
</evidence>
<dbReference type="EC" id="2.7.7.89" evidence="10"/>
<keyword evidence="3" id="KW-0547">Nucleotide-binding</keyword>
<proteinExistence type="predicted"/>
<keyword evidence="2 10" id="KW-0548">Nucleotidyltransferase</keyword>
<dbReference type="InterPro" id="IPR043519">
    <property type="entry name" value="NT_sf"/>
</dbReference>
<dbReference type="GO" id="GO:0008882">
    <property type="term" value="F:[glutamate-ammonia-ligase] adenylyltransferase activity"/>
    <property type="evidence" value="ECO:0007669"/>
    <property type="project" value="UniProtKB-EC"/>
</dbReference>
<dbReference type="RefSeq" id="WP_160952430.1">
    <property type="nucleotide sequence ID" value="NZ_WWEQ01000008.1"/>
</dbReference>
<dbReference type="GO" id="GO:0047388">
    <property type="term" value="F:[glutamine synthetase]-adenylyl-L-tyrosine phosphorylase activity"/>
    <property type="evidence" value="ECO:0007669"/>
    <property type="project" value="UniProtKB-EC"/>
</dbReference>
<dbReference type="Pfam" id="PF08335">
    <property type="entry name" value="GlnD_UR_UTase"/>
    <property type="match status" value="2"/>
</dbReference>
<dbReference type="InterPro" id="IPR013546">
    <property type="entry name" value="PII_UdlTrfase/GS_AdlTrfase"/>
</dbReference>
<feature type="domain" description="Glutamate-ammonia ligase adenylyltransferase repeated" evidence="8">
    <location>
        <begin position="89"/>
        <end position="253"/>
    </location>
</feature>
<dbReference type="AlphaFoldDB" id="A0A6N9H4Z3"/>
<dbReference type="Proteomes" id="UP000469215">
    <property type="component" value="Unassembled WGS sequence"/>
</dbReference>